<evidence type="ECO:0000256" key="1">
    <source>
        <dbReference type="ARBA" id="ARBA00004123"/>
    </source>
</evidence>
<feature type="compositionally biased region" description="Low complexity" evidence="3">
    <location>
        <begin position="204"/>
        <end position="213"/>
    </location>
</feature>
<dbReference type="PANTHER" id="PTHR47240">
    <property type="entry name" value="CHROMO DOMAIN-CONTAINING PROTEIN LHP1"/>
    <property type="match status" value="1"/>
</dbReference>
<feature type="region of interest" description="Disordered" evidence="3">
    <location>
        <begin position="1"/>
        <end position="40"/>
    </location>
</feature>
<dbReference type="InterPro" id="IPR044251">
    <property type="entry name" value="LHP1-like"/>
</dbReference>
<dbReference type="InterPro" id="IPR016197">
    <property type="entry name" value="Chromo-like_dom_sf"/>
</dbReference>
<dbReference type="EMBL" id="PJQD01000023">
    <property type="protein sequence ID" value="POY74534.1"/>
    <property type="molecule type" value="Genomic_DNA"/>
</dbReference>
<feature type="region of interest" description="Disordered" evidence="3">
    <location>
        <begin position="320"/>
        <end position="434"/>
    </location>
</feature>
<evidence type="ECO:0000256" key="3">
    <source>
        <dbReference type="SAM" id="MobiDB-lite"/>
    </source>
</evidence>
<feature type="compositionally biased region" description="Acidic residues" evidence="3">
    <location>
        <begin position="28"/>
        <end position="40"/>
    </location>
</feature>
<feature type="compositionally biased region" description="Basic and acidic residues" evidence="3">
    <location>
        <begin position="170"/>
        <end position="201"/>
    </location>
</feature>
<feature type="compositionally biased region" description="Basic residues" evidence="3">
    <location>
        <begin position="214"/>
        <end position="230"/>
    </location>
</feature>
<sequence length="813" mass="86708">MPRSPESRLVAVTGPSRDADDVHSGSEEGSDAAEGEEEEVYEVEAIHASRWDDQAQAKRYLVKWKGWPDADRTWEPVENLSNCIEILNKYERMKAERKEKAKKKAGSAQGKATPANESVEKPPSNAKLPAKPASKSKPRAKAAAETSEEEEGGSLAELDARRDQAKKKAKMDPRRLSQAVRSEDAVAKKWEEKAAAKEAKKPRSSAASTGSASSKRKAASPPRPARKPAKRPPEEDEENKPASTAPKKARRFVASESESEEPARPISGPAATTTGRPASTVDPKAVAASIEAHVAAAQTNSAASPAYTSIDPAAILLQAHPKQPSAASSESIQPSRIVKANDATSQQETMAKRPSGPPAPWAAGGALANLLNRSFKAKPAPPPAPAPAPATAVDDGAGSSRVRFAAAPTVATEAIRPSGRSISPPAHPVSAMKNSTASMASPAYTAHRAASPVVVGASSASIAAAAAPARQPAANVAAGDENGANGANSTGGSSSDASPPHGVAQTATAKASEEEPRRTRLRDMEIRLQQSSWYQQTDIFRTEELVVACAEAVPVRSDLGLRLKSKAVAILFSAGKNERMSGEGLALGYLLLAIGSKTPTQMSDLEALFLHRDEGFKQLQALYCELVKLDHTVEFFAFGAGREIEPILGSGYLVLPSMSALQLGAAFERYCDVTARAYGRTCQTIVHPATIARARSLPNSYRIISGIQEQNIHVIRRENLRLQSGMCTCDTSDLLQLDVLPSTAFPKYTFDEELDEIFQHLCYARAREPTAWRRFVVVVNEADPIVVERGRVLGIEVHTWTSLSALVKAHPFG</sequence>
<feature type="region of interest" description="Disordered" evidence="3">
    <location>
        <begin position="474"/>
        <end position="520"/>
    </location>
</feature>
<dbReference type="Pfam" id="PF00385">
    <property type="entry name" value="Chromo"/>
    <property type="match status" value="1"/>
</dbReference>
<feature type="domain" description="Chromo" evidence="4">
    <location>
        <begin position="41"/>
        <end position="102"/>
    </location>
</feature>
<gene>
    <name evidence="5" type="ORF">BMF94_2294</name>
</gene>
<organism evidence="5 6">
    <name type="scientific">Rhodotorula taiwanensis</name>
    <dbReference type="NCBI Taxonomy" id="741276"/>
    <lineage>
        <taxon>Eukaryota</taxon>
        <taxon>Fungi</taxon>
        <taxon>Dikarya</taxon>
        <taxon>Basidiomycota</taxon>
        <taxon>Pucciniomycotina</taxon>
        <taxon>Microbotryomycetes</taxon>
        <taxon>Sporidiobolales</taxon>
        <taxon>Sporidiobolaceae</taxon>
        <taxon>Rhodotorula</taxon>
    </lineage>
</organism>
<dbReference type="InterPro" id="IPR023779">
    <property type="entry name" value="Chromodomain_CS"/>
</dbReference>
<dbReference type="GO" id="GO:0005634">
    <property type="term" value="C:nucleus"/>
    <property type="evidence" value="ECO:0007669"/>
    <property type="project" value="UniProtKB-SubCell"/>
</dbReference>
<dbReference type="Gene3D" id="2.40.50.40">
    <property type="match status" value="1"/>
</dbReference>
<dbReference type="InterPro" id="IPR000953">
    <property type="entry name" value="Chromo/chromo_shadow_dom"/>
</dbReference>
<name>A0A2S5BCN5_9BASI</name>
<evidence type="ECO:0000256" key="2">
    <source>
        <dbReference type="ARBA" id="ARBA00023242"/>
    </source>
</evidence>
<feature type="compositionally biased region" description="Low complexity" evidence="3">
    <location>
        <begin position="361"/>
        <end position="372"/>
    </location>
</feature>
<protein>
    <recommendedName>
        <fullName evidence="4">Chromo domain-containing protein</fullName>
    </recommendedName>
</protein>
<feature type="compositionally biased region" description="Polar residues" evidence="3">
    <location>
        <begin position="325"/>
        <end position="334"/>
    </location>
</feature>
<comment type="subcellular location">
    <subcellularLocation>
        <location evidence="1">Nucleus</location>
    </subcellularLocation>
</comment>
<dbReference type="AlphaFoldDB" id="A0A2S5BCN5"/>
<feature type="compositionally biased region" description="Basic and acidic residues" evidence="3">
    <location>
        <begin position="511"/>
        <end position="520"/>
    </location>
</feature>
<dbReference type="PANTHER" id="PTHR47240:SF2">
    <property type="entry name" value="CHROMO DOMAIN-CONTAINING PROTEIN LHP1"/>
    <property type="match status" value="1"/>
</dbReference>
<dbReference type="InterPro" id="IPR023780">
    <property type="entry name" value="Chromo_domain"/>
</dbReference>
<dbReference type="PROSITE" id="PS50013">
    <property type="entry name" value="CHROMO_2"/>
    <property type="match status" value="1"/>
</dbReference>
<feature type="region of interest" description="Disordered" evidence="3">
    <location>
        <begin position="95"/>
        <end position="284"/>
    </location>
</feature>
<feature type="compositionally biased region" description="Low complexity" evidence="3">
    <location>
        <begin position="121"/>
        <end position="133"/>
    </location>
</feature>
<dbReference type="PROSITE" id="PS00598">
    <property type="entry name" value="CHROMO_1"/>
    <property type="match status" value="1"/>
</dbReference>
<evidence type="ECO:0000313" key="6">
    <source>
        <dbReference type="Proteomes" id="UP000237144"/>
    </source>
</evidence>
<dbReference type="CDD" id="cd00024">
    <property type="entry name" value="CD_CSD"/>
    <property type="match status" value="1"/>
</dbReference>
<accession>A0A2S5BCN5</accession>
<dbReference type="SUPFAM" id="SSF54160">
    <property type="entry name" value="Chromo domain-like"/>
    <property type="match status" value="1"/>
</dbReference>
<feature type="compositionally biased region" description="Basic and acidic residues" evidence="3">
    <location>
        <begin position="17"/>
        <end position="26"/>
    </location>
</feature>
<dbReference type="GO" id="GO:0031507">
    <property type="term" value="P:heterochromatin formation"/>
    <property type="evidence" value="ECO:0007669"/>
    <property type="project" value="InterPro"/>
</dbReference>
<keyword evidence="2" id="KW-0539">Nucleus</keyword>
<comment type="caution">
    <text evidence="5">The sequence shown here is derived from an EMBL/GenBank/DDBJ whole genome shotgun (WGS) entry which is preliminary data.</text>
</comment>
<evidence type="ECO:0000259" key="4">
    <source>
        <dbReference type="PROSITE" id="PS50013"/>
    </source>
</evidence>
<feature type="compositionally biased region" description="Low complexity" evidence="3">
    <location>
        <begin position="474"/>
        <end position="498"/>
    </location>
</feature>
<proteinExistence type="predicted"/>
<dbReference type="Proteomes" id="UP000237144">
    <property type="component" value="Unassembled WGS sequence"/>
</dbReference>
<reference evidence="5 6" key="1">
    <citation type="journal article" date="2018" name="Front. Microbiol.">
        <title>Prospects for Fungal Bioremediation of Acidic Radioactive Waste Sites: Characterization and Genome Sequence of Rhodotorula taiwanensis MD1149.</title>
        <authorList>
            <person name="Tkavc R."/>
            <person name="Matrosova V.Y."/>
            <person name="Grichenko O.E."/>
            <person name="Gostincar C."/>
            <person name="Volpe R.P."/>
            <person name="Klimenkova P."/>
            <person name="Gaidamakova E.K."/>
            <person name="Zhou C.E."/>
            <person name="Stewart B.J."/>
            <person name="Lyman M.G."/>
            <person name="Malfatti S.A."/>
            <person name="Rubinfeld B."/>
            <person name="Courtot M."/>
            <person name="Singh J."/>
            <person name="Dalgard C.L."/>
            <person name="Hamilton T."/>
            <person name="Frey K.G."/>
            <person name="Gunde-Cimerman N."/>
            <person name="Dugan L."/>
            <person name="Daly M.J."/>
        </authorList>
    </citation>
    <scope>NUCLEOTIDE SEQUENCE [LARGE SCALE GENOMIC DNA]</scope>
    <source>
        <strain evidence="5 6">MD1149</strain>
    </source>
</reference>
<keyword evidence="6" id="KW-1185">Reference proteome</keyword>
<dbReference type="SMART" id="SM00298">
    <property type="entry name" value="CHROMO"/>
    <property type="match status" value="1"/>
</dbReference>
<evidence type="ECO:0000313" key="5">
    <source>
        <dbReference type="EMBL" id="POY74534.1"/>
    </source>
</evidence>
<dbReference type="STRING" id="741276.A0A2S5BCN5"/>
<dbReference type="OrthoDB" id="2630497at2759"/>
<feature type="compositionally biased region" description="Pro residues" evidence="3">
    <location>
        <begin position="379"/>
        <end position="388"/>
    </location>
</feature>